<dbReference type="Pfam" id="PF05699">
    <property type="entry name" value="Dimer_Tnp_hAT"/>
    <property type="match status" value="1"/>
</dbReference>
<dbReference type="EMBL" id="JAPQKI010000003">
    <property type="protein sequence ID" value="KAJ5110028.1"/>
    <property type="molecule type" value="Genomic_DNA"/>
</dbReference>
<dbReference type="EMBL" id="JAPQKI010000004">
    <property type="protein sequence ID" value="KAJ5102942.1"/>
    <property type="molecule type" value="Genomic_DNA"/>
</dbReference>
<evidence type="ECO:0000259" key="7">
    <source>
        <dbReference type="Pfam" id="PF05699"/>
    </source>
</evidence>
<comment type="caution">
    <text evidence="9">The sequence shown here is derived from an EMBL/GenBank/DDBJ whole genome shotgun (WGS) entry which is preliminary data.</text>
</comment>
<dbReference type="OrthoDB" id="2976890at2759"/>
<dbReference type="PANTHER" id="PTHR46481:SF10">
    <property type="entry name" value="ZINC FINGER BED DOMAIN-CONTAINING PROTEIN 39"/>
    <property type="match status" value="1"/>
</dbReference>
<evidence type="ECO:0000256" key="3">
    <source>
        <dbReference type="ARBA" id="ARBA00022771"/>
    </source>
</evidence>
<name>A0A9W9FMK7_9EURO</name>
<dbReference type="GO" id="GO:0008270">
    <property type="term" value="F:zinc ion binding"/>
    <property type="evidence" value="ECO:0007669"/>
    <property type="project" value="UniProtKB-KW"/>
</dbReference>
<feature type="region of interest" description="Disordered" evidence="6">
    <location>
        <begin position="24"/>
        <end position="64"/>
    </location>
</feature>
<dbReference type="InterPro" id="IPR012337">
    <property type="entry name" value="RNaseH-like_sf"/>
</dbReference>
<keyword evidence="2" id="KW-0479">Metal-binding</keyword>
<dbReference type="InterPro" id="IPR008906">
    <property type="entry name" value="HATC_C_dom"/>
</dbReference>
<reference evidence="9" key="1">
    <citation type="submission" date="2022-11" db="EMBL/GenBank/DDBJ databases">
        <authorList>
            <person name="Petersen C."/>
        </authorList>
    </citation>
    <scope>NUCLEOTIDE SEQUENCE</scope>
    <source>
        <strain evidence="9">IBT 30761</strain>
    </source>
</reference>
<evidence type="ECO:0000313" key="12">
    <source>
        <dbReference type="Proteomes" id="UP001149074"/>
    </source>
</evidence>
<reference evidence="9" key="2">
    <citation type="journal article" date="2023" name="IMA Fungus">
        <title>Comparative genomic study of the Penicillium genus elucidates a diverse pangenome and 15 lateral gene transfer events.</title>
        <authorList>
            <person name="Petersen C."/>
            <person name="Sorensen T."/>
            <person name="Nielsen M.R."/>
            <person name="Sondergaard T.E."/>
            <person name="Sorensen J.L."/>
            <person name="Fitzpatrick D.A."/>
            <person name="Frisvad J.C."/>
            <person name="Nielsen K.L."/>
        </authorList>
    </citation>
    <scope>NUCLEOTIDE SEQUENCE</scope>
    <source>
        <strain evidence="9">IBT 30761</strain>
    </source>
</reference>
<evidence type="ECO:0000313" key="11">
    <source>
        <dbReference type="EMBL" id="KAJ5110028.1"/>
    </source>
</evidence>
<comment type="subcellular location">
    <subcellularLocation>
        <location evidence="1">Nucleus</location>
    </subcellularLocation>
</comment>
<feature type="domain" description="HAT C-terminal dimerisation" evidence="7">
    <location>
        <begin position="663"/>
        <end position="747"/>
    </location>
</feature>
<organism evidence="9 12">
    <name type="scientific">Penicillium argentinense</name>
    <dbReference type="NCBI Taxonomy" id="1131581"/>
    <lineage>
        <taxon>Eukaryota</taxon>
        <taxon>Fungi</taxon>
        <taxon>Dikarya</taxon>
        <taxon>Ascomycota</taxon>
        <taxon>Pezizomycotina</taxon>
        <taxon>Eurotiomycetes</taxon>
        <taxon>Eurotiomycetidae</taxon>
        <taxon>Eurotiales</taxon>
        <taxon>Aspergillaceae</taxon>
        <taxon>Penicillium</taxon>
    </lineage>
</organism>
<keyword evidence="12" id="KW-1185">Reference proteome</keyword>
<evidence type="ECO:0000256" key="2">
    <source>
        <dbReference type="ARBA" id="ARBA00022723"/>
    </source>
</evidence>
<keyword evidence="5" id="KW-0539">Nucleus</keyword>
<dbReference type="AlphaFoldDB" id="A0A9W9FMK7"/>
<protein>
    <recommendedName>
        <fullName evidence="7">HAT C-terminal dimerisation domain-containing protein</fullName>
    </recommendedName>
</protein>
<keyword evidence="3" id="KW-0863">Zinc-finger</keyword>
<evidence type="ECO:0000256" key="1">
    <source>
        <dbReference type="ARBA" id="ARBA00004123"/>
    </source>
</evidence>
<evidence type="ECO:0000313" key="9">
    <source>
        <dbReference type="EMBL" id="KAJ5102942.1"/>
    </source>
</evidence>
<evidence type="ECO:0000313" key="8">
    <source>
        <dbReference type="EMBL" id="KAJ5085755.1"/>
    </source>
</evidence>
<evidence type="ECO:0000256" key="5">
    <source>
        <dbReference type="ARBA" id="ARBA00023242"/>
    </source>
</evidence>
<sequence>MDESTESQRKRPYRSQRINYCALNDGIDEEAPPEDRIIEIPPSKRARSSVEPITPDDSASQLSRARSPLVAICSQNELTAEALPDVVSISNESGLSRRKMQNQALWAHFDCSPLPGRMWWPKRGKGPINDREVRCKRCNWKTTDSTRATSTSNMMFHLSKHGIILSGPENSSEDDRSSIKQPSVSSFFQKRTEEQRAKVLEQNLVRWVVIDDMAFDAIESPPFQQIFQDLGVSLPFASRMTMARRIDRDFDNCREQLIEELEQTCQTISLSLDAWTSKNSKAMFGVVGHWLTVDFQYRERVLEFTEIHGIHSGENMAEILQTLLTELRIEHKLLAITADNATSNERLLSELYLNLTEKFQAMYGAVSAARALRFQGVDSYIRCTAHVLNLIVSDILVMLQAGDHASANAACDLMQENKEIGPQSPLARLRIMALWIARTPQRKQQWKIICQSNGLKDKFIEYDVDTRWNSTHRMLRDALNAKQQIKKWIHHQLDFPPFSAEDWDRLQQIEGFLARFEEFTLTVSKRQPQITLAIPIYYELHDLLHDAASREGEFSDLHLEISAAAAAGLKKFQKYYNLMDGQDAYYVALVLDPRFKTLLLDRDLGKLTAPQVVTHIKELLHDQYPLAVDSSAKPSKEQPSLKKSIEARLLQKLQPKKRHSSDIDRYFEDDVVTINESISQDKNWLLSWWRAQRNEYPQLATAARDYLAIPASSVSVERLFNKGRDLLGVRRNTLSAETMRRLMLLRDIYLSEEY</sequence>
<evidence type="ECO:0000256" key="6">
    <source>
        <dbReference type="SAM" id="MobiDB-lite"/>
    </source>
</evidence>
<dbReference type="Proteomes" id="UP001149074">
    <property type="component" value="Unassembled WGS sequence"/>
</dbReference>
<dbReference type="GO" id="GO:0046983">
    <property type="term" value="F:protein dimerization activity"/>
    <property type="evidence" value="ECO:0007669"/>
    <property type="project" value="InterPro"/>
</dbReference>
<accession>A0A9W9FMK7</accession>
<evidence type="ECO:0000313" key="10">
    <source>
        <dbReference type="EMBL" id="KAJ5103198.1"/>
    </source>
</evidence>
<dbReference type="EMBL" id="JAPQKI010000004">
    <property type="protein sequence ID" value="KAJ5103198.1"/>
    <property type="molecule type" value="Genomic_DNA"/>
</dbReference>
<dbReference type="SUPFAM" id="SSF53098">
    <property type="entry name" value="Ribonuclease H-like"/>
    <property type="match status" value="1"/>
</dbReference>
<dbReference type="GO" id="GO:0005634">
    <property type="term" value="C:nucleus"/>
    <property type="evidence" value="ECO:0007669"/>
    <property type="project" value="UniProtKB-SubCell"/>
</dbReference>
<dbReference type="RefSeq" id="XP_056478139.1">
    <property type="nucleotide sequence ID" value="XM_056615167.1"/>
</dbReference>
<proteinExistence type="predicted"/>
<evidence type="ECO:0000256" key="4">
    <source>
        <dbReference type="ARBA" id="ARBA00022833"/>
    </source>
</evidence>
<dbReference type="PANTHER" id="PTHR46481">
    <property type="entry name" value="ZINC FINGER BED DOMAIN-CONTAINING PROTEIN 4"/>
    <property type="match status" value="1"/>
</dbReference>
<dbReference type="InterPro" id="IPR052035">
    <property type="entry name" value="ZnF_BED_domain_contain"/>
</dbReference>
<keyword evidence="4" id="KW-0862">Zinc</keyword>
<dbReference type="GeneID" id="81354146"/>
<feature type="region of interest" description="Disordered" evidence="6">
    <location>
        <begin position="167"/>
        <end position="187"/>
    </location>
</feature>
<dbReference type="EMBL" id="JAPQKI010000010">
    <property type="protein sequence ID" value="KAJ5085755.1"/>
    <property type="molecule type" value="Genomic_DNA"/>
</dbReference>
<gene>
    <name evidence="11" type="ORF">N7532_002673</name>
    <name evidence="9" type="ORF">N7532_003471</name>
    <name evidence="10" type="ORF">N7532_003727</name>
    <name evidence="8" type="ORF">N7532_010526</name>
</gene>